<feature type="transmembrane region" description="Helical" evidence="1">
    <location>
        <begin position="78"/>
        <end position="96"/>
    </location>
</feature>
<organism evidence="2 3">
    <name type="scientific">Amphritea japonica ATCC BAA-1530</name>
    <dbReference type="NCBI Taxonomy" id="1278309"/>
    <lineage>
        <taxon>Bacteria</taxon>
        <taxon>Pseudomonadati</taxon>
        <taxon>Pseudomonadota</taxon>
        <taxon>Gammaproteobacteria</taxon>
        <taxon>Oceanospirillales</taxon>
        <taxon>Oceanospirillaceae</taxon>
        <taxon>Amphritea</taxon>
    </lineage>
</organism>
<gene>
    <name evidence="2" type="ORF">AMJAP_1347</name>
</gene>
<accession>A0A7R6P9L7</accession>
<protein>
    <submittedName>
        <fullName evidence="2">Uncharacterized protein</fullName>
    </submittedName>
</protein>
<name>A0A7R6P9L7_9GAMM</name>
<dbReference type="RefSeq" id="WP_019621547.1">
    <property type="nucleotide sequence ID" value="NZ_AP014545.1"/>
</dbReference>
<keyword evidence="1" id="KW-1133">Transmembrane helix</keyword>
<evidence type="ECO:0000256" key="1">
    <source>
        <dbReference type="SAM" id="Phobius"/>
    </source>
</evidence>
<dbReference type="EMBL" id="AP014545">
    <property type="protein sequence ID" value="BBB25942.1"/>
    <property type="molecule type" value="Genomic_DNA"/>
</dbReference>
<keyword evidence="1" id="KW-0472">Membrane</keyword>
<sequence>MEIVEIIISLVWLSIMLIVGLPSLIKGMYFTIKAVGNHNVNITKENRFTRFNTFNALFVPGALNEEGIKYRAKAGKNLLVFFGLFLITAAGGFFNGTL</sequence>
<dbReference type="AlphaFoldDB" id="A0A7R6P9L7"/>
<keyword evidence="3" id="KW-1185">Reference proteome</keyword>
<feature type="transmembrane region" description="Helical" evidence="1">
    <location>
        <begin position="6"/>
        <end position="25"/>
    </location>
</feature>
<proteinExistence type="predicted"/>
<dbReference type="Proteomes" id="UP000595663">
    <property type="component" value="Chromosome"/>
</dbReference>
<evidence type="ECO:0000313" key="3">
    <source>
        <dbReference type="Proteomes" id="UP000595663"/>
    </source>
</evidence>
<dbReference type="KEGG" id="ajp:AMJAP_1347"/>
<reference evidence="2 3" key="1">
    <citation type="journal article" date="2008" name="Int. J. Syst. Evol. Microbiol.">
        <title>Amphritea japonica sp. nov. and Amphritea balenae sp. nov., isolated from the sediment adjacent to sperm whale carcasses off Kagoshima, Japan.</title>
        <authorList>
            <person name="Miyazaki M."/>
            <person name="Nogi Y."/>
            <person name="Fujiwara Y."/>
            <person name="Kawato M."/>
            <person name="Nagahama T."/>
            <person name="Kubokawa K."/>
            <person name="Horikoshi K."/>
        </authorList>
    </citation>
    <scope>NUCLEOTIDE SEQUENCE [LARGE SCALE GENOMIC DNA]</scope>
    <source>
        <strain evidence="2 3">ATCC BAA-1530</strain>
    </source>
</reference>
<evidence type="ECO:0000313" key="2">
    <source>
        <dbReference type="EMBL" id="BBB25942.1"/>
    </source>
</evidence>
<keyword evidence="1" id="KW-0812">Transmembrane</keyword>